<dbReference type="Pfam" id="PF07119">
    <property type="entry name" value="DUF1375"/>
    <property type="match status" value="1"/>
</dbReference>
<name>A0AA87CWE5_PROST</name>
<feature type="compositionally biased region" description="Basic and acidic residues" evidence="1">
    <location>
        <begin position="90"/>
        <end position="100"/>
    </location>
</feature>
<evidence type="ECO:0000313" key="2">
    <source>
        <dbReference type="EMBL" id="EDU61743.1"/>
    </source>
</evidence>
<dbReference type="InterPro" id="IPR010780">
    <property type="entry name" value="DUF1375"/>
</dbReference>
<feature type="region of interest" description="Disordered" evidence="1">
    <location>
        <begin position="83"/>
        <end position="119"/>
    </location>
</feature>
<evidence type="ECO:0008006" key="4">
    <source>
        <dbReference type="Google" id="ProtNLM"/>
    </source>
</evidence>
<gene>
    <name evidence="2" type="ORF">PROSTU_00279</name>
</gene>
<organism evidence="2 3">
    <name type="scientific">Providencia stuartii ATCC 25827</name>
    <dbReference type="NCBI Taxonomy" id="471874"/>
    <lineage>
        <taxon>Bacteria</taxon>
        <taxon>Pseudomonadati</taxon>
        <taxon>Pseudomonadota</taxon>
        <taxon>Gammaproteobacteria</taxon>
        <taxon>Enterobacterales</taxon>
        <taxon>Morganellaceae</taxon>
        <taxon>Providencia</taxon>
    </lineage>
</organism>
<reference evidence="3" key="1">
    <citation type="submission" date="2008-04" db="EMBL/GenBank/DDBJ databases">
        <title>Draft genome sequence of Providencia stuartii (ATCC 25827).</title>
        <authorList>
            <person name="Sudarsanam P."/>
            <person name="Ley R."/>
            <person name="Guruge J."/>
            <person name="Turnbaugh P.J."/>
            <person name="Mahowald M."/>
            <person name="Liep D."/>
            <person name="Gordon J."/>
        </authorList>
    </citation>
    <scope>NUCLEOTIDE SEQUENCE [LARGE SCALE GENOMIC DNA]</scope>
    <source>
        <strain evidence="3">ATCC 25827</strain>
    </source>
</reference>
<dbReference type="AlphaFoldDB" id="A0AA87CWE5"/>
<accession>A0AA87CWE5</accession>
<evidence type="ECO:0000313" key="3">
    <source>
        <dbReference type="Proteomes" id="UP000004506"/>
    </source>
</evidence>
<dbReference type="NCBIfam" id="NF008628">
    <property type="entry name" value="PRK11616.1"/>
    <property type="match status" value="1"/>
</dbReference>
<reference evidence="2 3" key="3">
    <citation type="submission" date="2008-05" db="EMBL/GenBank/DDBJ databases">
        <authorList>
            <person name="Fulton L."/>
            <person name="Clifton S."/>
            <person name="Fulton B."/>
            <person name="Xu J."/>
            <person name="Minx P."/>
            <person name="Pepin K.H."/>
            <person name="Johnson M."/>
            <person name="Thiruvilangam P."/>
            <person name="Bhonagiri V."/>
            <person name="Nash W.E."/>
            <person name="Mardis E.R."/>
            <person name="Wilson R.K."/>
        </authorList>
    </citation>
    <scope>NUCLEOTIDE SEQUENCE [LARGE SCALE GENOMIC DNA]</scope>
    <source>
        <strain evidence="2 3">ATCC 25827</strain>
    </source>
</reference>
<comment type="caution">
    <text evidence="2">The sequence shown here is derived from an EMBL/GenBank/DDBJ whole genome shotgun (WGS) entry which is preliminary data.</text>
</comment>
<protein>
    <recommendedName>
        <fullName evidence="4">YceK/YidQ family lipoprotein</fullName>
    </recommendedName>
</protein>
<evidence type="ECO:0000256" key="1">
    <source>
        <dbReference type="SAM" id="MobiDB-lite"/>
    </source>
</evidence>
<dbReference type="EMBL" id="ABJD02000046">
    <property type="protein sequence ID" value="EDU61743.1"/>
    <property type="molecule type" value="Genomic_DNA"/>
</dbReference>
<dbReference type="RefSeq" id="WP_004923714.1">
    <property type="nucleotide sequence ID" value="NZ_DS607670.1"/>
</dbReference>
<proteinExistence type="predicted"/>
<sequence length="119" mass="13190">MDYMAGLLLKRILICFTPLILSGCSSIMTHAGPSDGYYPGSKNSIEMIKDKDTGWVMRPLLAIDLPFTAVMDTLLIPLDYVKSDSNSEESSPKKRIEALDKQANTQINNHPDSLESNLE</sequence>
<reference evidence="3" key="2">
    <citation type="submission" date="2008-04" db="EMBL/GenBank/DDBJ databases">
        <title>Draft genome sequence of Providencia stuartii(ATCC 25827).</title>
        <authorList>
            <person name="Sudarsanam P."/>
            <person name="Ley R."/>
            <person name="Guruge J."/>
            <person name="Turnbaugh P.J."/>
            <person name="Mahowald M."/>
            <person name="Liep D."/>
            <person name="Gordon J."/>
        </authorList>
    </citation>
    <scope>NUCLEOTIDE SEQUENCE [LARGE SCALE GENOMIC DNA]</scope>
    <source>
        <strain evidence="3">ATCC 25827</strain>
    </source>
</reference>
<dbReference type="GeneID" id="93517533"/>
<feature type="compositionally biased region" description="Polar residues" evidence="1">
    <location>
        <begin position="102"/>
        <end position="119"/>
    </location>
</feature>
<dbReference type="Proteomes" id="UP000004506">
    <property type="component" value="Unassembled WGS sequence"/>
</dbReference>